<dbReference type="GO" id="GO:0007165">
    <property type="term" value="P:signal transduction"/>
    <property type="evidence" value="ECO:0007669"/>
    <property type="project" value="InterPro"/>
</dbReference>
<dbReference type="Gene3D" id="3.40.50.10140">
    <property type="entry name" value="Toll/interleukin-1 receptor homology (TIR) domain"/>
    <property type="match status" value="1"/>
</dbReference>
<evidence type="ECO:0000313" key="3">
    <source>
        <dbReference type="Proteomes" id="UP000266906"/>
    </source>
</evidence>
<proteinExistence type="predicted"/>
<protein>
    <submittedName>
        <fullName evidence="2">TIR domain-containing protein</fullName>
    </submittedName>
</protein>
<dbReference type="Proteomes" id="UP000266906">
    <property type="component" value="Unassembled WGS sequence"/>
</dbReference>
<keyword evidence="3" id="KW-1185">Reference proteome</keyword>
<name>A0A3N4RDK1_9ACTN</name>
<reference evidence="2 3" key="1">
    <citation type="submission" date="2018-11" db="EMBL/GenBank/DDBJ databases">
        <title>Sequencing the genomes of 1000 actinobacteria strains.</title>
        <authorList>
            <person name="Klenk H.-P."/>
        </authorList>
    </citation>
    <scope>NUCLEOTIDE SEQUENCE [LARGE SCALE GENOMIC DNA]</scope>
    <source>
        <strain evidence="2 3">DSM 44781</strain>
    </source>
</reference>
<accession>A0A3N4RDK1</accession>
<gene>
    <name evidence="2" type="ORF">EDD38_5914</name>
</gene>
<evidence type="ECO:0000259" key="1">
    <source>
        <dbReference type="Pfam" id="PF13676"/>
    </source>
</evidence>
<evidence type="ECO:0000313" key="2">
    <source>
        <dbReference type="EMBL" id="RPE28771.1"/>
    </source>
</evidence>
<dbReference type="EMBL" id="RKQG01000002">
    <property type="protein sequence ID" value="RPE28771.1"/>
    <property type="molecule type" value="Genomic_DNA"/>
</dbReference>
<dbReference type="SUPFAM" id="SSF52200">
    <property type="entry name" value="Toll/Interleukin receptor TIR domain"/>
    <property type="match status" value="1"/>
</dbReference>
<dbReference type="Pfam" id="PF13676">
    <property type="entry name" value="TIR_2"/>
    <property type="match status" value="1"/>
</dbReference>
<organism evidence="2 3">
    <name type="scientific">Kitasatospora cineracea</name>
    <dbReference type="NCBI Taxonomy" id="88074"/>
    <lineage>
        <taxon>Bacteria</taxon>
        <taxon>Bacillati</taxon>
        <taxon>Actinomycetota</taxon>
        <taxon>Actinomycetes</taxon>
        <taxon>Kitasatosporales</taxon>
        <taxon>Streptomycetaceae</taxon>
        <taxon>Kitasatospora</taxon>
    </lineage>
</organism>
<feature type="domain" description="TIR" evidence="1">
    <location>
        <begin position="65"/>
        <end position="164"/>
    </location>
</feature>
<dbReference type="InterPro" id="IPR035897">
    <property type="entry name" value="Toll_tir_struct_dom_sf"/>
</dbReference>
<comment type="caution">
    <text evidence="2">The sequence shown here is derived from an EMBL/GenBank/DDBJ whole genome shotgun (WGS) entry which is preliminary data.</text>
</comment>
<dbReference type="AlphaFoldDB" id="A0A3N4RDK1"/>
<sequence>MLAYCRGHAKTETRPSADTTLVPMADNEPSGFWSYTHRDNDLDDGRILRLAEAIGNEYEIITGDELKVFVDSKAIAWGDAWRVKIDSAIFGITFLIPVMTPRFFLSQECRKEVITFAGHAASLGLEDLLLPIHYVNVPKLTDDPSGDEVMSLLAQRQWVDWRDLRLESEQSPAYRKAIHELAVRLSGIVEAAMTIDRPIMGQASEDDEPGFIEVMASAEEALPRWTKAVEELGRATVQISSEMEWATEQISQSDSRGGGFAGRLAVSRQLKERLMAPVDEISLLGSQYSAELIQVDPAVLQVIRTVADGGLSEDDFQAAQDFFTSIKELCKSVEVAMPQIESFREGVHGAARSSKELRPVLNDLQVSLQKVIDGETIIAEWGRLIDELSEGLGGEN</sequence>
<dbReference type="InterPro" id="IPR000157">
    <property type="entry name" value="TIR_dom"/>
</dbReference>